<proteinExistence type="predicted"/>
<reference evidence="1" key="1">
    <citation type="journal article" date="2015" name="Nature">
        <title>Complex archaea that bridge the gap between prokaryotes and eukaryotes.</title>
        <authorList>
            <person name="Spang A."/>
            <person name="Saw J.H."/>
            <person name="Jorgensen S.L."/>
            <person name="Zaremba-Niedzwiedzka K."/>
            <person name="Martijn J."/>
            <person name="Lind A.E."/>
            <person name="van Eijk R."/>
            <person name="Schleper C."/>
            <person name="Guy L."/>
            <person name="Ettema T.J."/>
        </authorList>
    </citation>
    <scope>NUCLEOTIDE SEQUENCE</scope>
</reference>
<organism evidence="1">
    <name type="scientific">marine sediment metagenome</name>
    <dbReference type="NCBI Taxonomy" id="412755"/>
    <lineage>
        <taxon>unclassified sequences</taxon>
        <taxon>metagenomes</taxon>
        <taxon>ecological metagenomes</taxon>
    </lineage>
</organism>
<sequence>MNTMLILTQLFYLWTRDAGVPSKEIKIYAAMRFRPDMEEVEFSDQERLAECESLVEELQQ</sequence>
<evidence type="ECO:0000313" key="1">
    <source>
        <dbReference type="EMBL" id="KKK93235.1"/>
    </source>
</evidence>
<accession>A0A0F9A4Z2</accession>
<name>A0A0F9A4Z2_9ZZZZ</name>
<gene>
    <name evidence="1" type="ORF">LCGC14_2694920</name>
</gene>
<dbReference type="AlphaFoldDB" id="A0A0F9A4Z2"/>
<dbReference type="EMBL" id="LAZR01047859">
    <property type="protein sequence ID" value="KKK93235.1"/>
    <property type="molecule type" value="Genomic_DNA"/>
</dbReference>
<protein>
    <submittedName>
        <fullName evidence="1">Uncharacterized protein</fullName>
    </submittedName>
</protein>
<comment type="caution">
    <text evidence="1">The sequence shown here is derived from an EMBL/GenBank/DDBJ whole genome shotgun (WGS) entry which is preliminary data.</text>
</comment>